<dbReference type="AlphaFoldDB" id="A0A6G1L8I8"/>
<evidence type="ECO:0000313" key="8">
    <source>
        <dbReference type="EMBL" id="KAF2768950.1"/>
    </source>
</evidence>
<feature type="non-terminal residue" evidence="8">
    <location>
        <position position="265"/>
    </location>
</feature>
<comment type="similarity">
    <text evidence="5">Belongs to the SAT4 family.</text>
</comment>
<accession>A0A6G1L8I8</accession>
<feature type="transmembrane region" description="Helical" evidence="6">
    <location>
        <begin position="32"/>
        <end position="53"/>
    </location>
</feature>
<dbReference type="Pfam" id="PF20684">
    <property type="entry name" value="Fung_rhodopsin"/>
    <property type="match status" value="1"/>
</dbReference>
<keyword evidence="9" id="KW-1185">Reference proteome</keyword>
<gene>
    <name evidence="8" type="ORF">EJ03DRAFT_252163</name>
</gene>
<dbReference type="EMBL" id="ML995839">
    <property type="protein sequence ID" value="KAF2768950.1"/>
    <property type="molecule type" value="Genomic_DNA"/>
</dbReference>
<dbReference type="Proteomes" id="UP000799436">
    <property type="component" value="Unassembled WGS sequence"/>
</dbReference>
<dbReference type="PANTHER" id="PTHR33048:SF47">
    <property type="entry name" value="INTEGRAL MEMBRANE PROTEIN-RELATED"/>
    <property type="match status" value="1"/>
</dbReference>
<sequence>MTIAFTSLALTTVILRLLTRLRIVKNPGLDDILITIAMIFDIGLAVCTGVEVRHGMGRPIASLSSEDLLITFKSLYCSIIIYNVAMCFTKFSILVQYLRIFTTSKPFAIAVRLTMTAVALYEIWSIVSSIIFCWPIQAFWDHSIQNARCLSKEAVWFANAACNIFTDLAIAVIPIPVIGTLQLAKRTKIVLTIVFALGGFTCVVSILRIESLYAVSTAKDQTMHNGQTALWSMLEIQTGIMCSCLPTLKGLITKVMPQLFTSERQ</sequence>
<keyword evidence="3 6" id="KW-1133">Transmembrane helix</keyword>
<evidence type="ECO:0000256" key="5">
    <source>
        <dbReference type="ARBA" id="ARBA00038359"/>
    </source>
</evidence>
<name>A0A6G1L8I8_9PEZI</name>
<comment type="subcellular location">
    <subcellularLocation>
        <location evidence="1">Membrane</location>
        <topology evidence="1">Multi-pass membrane protein</topology>
    </subcellularLocation>
</comment>
<organism evidence="8 9">
    <name type="scientific">Teratosphaeria nubilosa</name>
    <dbReference type="NCBI Taxonomy" id="161662"/>
    <lineage>
        <taxon>Eukaryota</taxon>
        <taxon>Fungi</taxon>
        <taxon>Dikarya</taxon>
        <taxon>Ascomycota</taxon>
        <taxon>Pezizomycotina</taxon>
        <taxon>Dothideomycetes</taxon>
        <taxon>Dothideomycetidae</taxon>
        <taxon>Mycosphaerellales</taxon>
        <taxon>Teratosphaeriaceae</taxon>
        <taxon>Teratosphaeria</taxon>
    </lineage>
</organism>
<proteinExistence type="inferred from homology"/>
<dbReference type="InterPro" id="IPR052337">
    <property type="entry name" value="SAT4-like"/>
</dbReference>
<evidence type="ECO:0000313" key="9">
    <source>
        <dbReference type="Proteomes" id="UP000799436"/>
    </source>
</evidence>
<reference evidence="8" key="1">
    <citation type="journal article" date="2020" name="Stud. Mycol.">
        <title>101 Dothideomycetes genomes: a test case for predicting lifestyles and emergence of pathogens.</title>
        <authorList>
            <person name="Haridas S."/>
            <person name="Albert R."/>
            <person name="Binder M."/>
            <person name="Bloem J."/>
            <person name="Labutti K."/>
            <person name="Salamov A."/>
            <person name="Andreopoulos B."/>
            <person name="Baker S."/>
            <person name="Barry K."/>
            <person name="Bills G."/>
            <person name="Bluhm B."/>
            <person name="Cannon C."/>
            <person name="Castanera R."/>
            <person name="Culley D."/>
            <person name="Daum C."/>
            <person name="Ezra D."/>
            <person name="Gonzalez J."/>
            <person name="Henrissat B."/>
            <person name="Kuo A."/>
            <person name="Liang C."/>
            <person name="Lipzen A."/>
            <person name="Lutzoni F."/>
            <person name="Magnuson J."/>
            <person name="Mondo S."/>
            <person name="Nolan M."/>
            <person name="Ohm R."/>
            <person name="Pangilinan J."/>
            <person name="Park H.-J."/>
            <person name="Ramirez L."/>
            <person name="Alfaro M."/>
            <person name="Sun H."/>
            <person name="Tritt A."/>
            <person name="Yoshinaga Y."/>
            <person name="Zwiers L.-H."/>
            <person name="Turgeon B."/>
            <person name="Goodwin S."/>
            <person name="Spatafora J."/>
            <person name="Crous P."/>
            <person name="Grigoriev I."/>
        </authorList>
    </citation>
    <scope>NUCLEOTIDE SEQUENCE</scope>
    <source>
        <strain evidence="8">CBS 116005</strain>
    </source>
</reference>
<evidence type="ECO:0000256" key="1">
    <source>
        <dbReference type="ARBA" id="ARBA00004141"/>
    </source>
</evidence>
<dbReference type="PANTHER" id="PTHR33048">
    <property type="entry name" value="PTH11-LIKE INTEGRAL MEMBRANE PROTEIN (AFU_ORTHOLOGUE AFUA_5G11245)"/>
    <property type="match status" value="1"/>
</dbReference>
<feature type="transmembrane region" description="Helical" evidence="6">
    <location>
        <begin position="155"/>
        <end position="177"/>
    </location>
</feature>
<feature type="domain" description="Rhodopsin" evidence="7">
    <location>
        <begin position="15"/>
        <end position="253"/>
    </location>
</feature>
<dbReference type="OrthoDB" id="444631at2759"/>
<feature type="transmembrane region" description="Helical" evidence="6">
    <location>
        <begin position="109"/>
        <end position="134"/>
    </location>
</feature>
<dbReference type="InterPro" id="IPR049326">
    <property type="entry name" value="Rhodopsin_dom_fungi"/>
</dbReference>
<evidence type="ECO:0000256" key="2">
    <source>
        <dbReference type="ARBA" id="ARBA00022692"/>
    </source>
</evidence>
<evidence type="ECO:0000256" key="4">
    <source>
        <dbReference type="ARBA" id="ARBA00023136"/>
    </source>
</evidence>
<dbReference type="GO" id="GO:0016020">
    <property type="term" value="C:membrane"/>
    <property type="evidence" value="ECO:0007669"/>
    <property type="project" value="UniProtKB-SubCell"/>
</dbReference>
<feature type="transmembrane region" description="Helical" evidence="6">
    <location>
        <begin position="74"/>
        <end position="97"/>
    </location>
</feature>
<feature type="transmembrane region" description="Helical" evidence="6">
    <location>
        <begin position="189"/>
        <end position="209"/>
    </location>
</feature>
<protein>
    <recommendedName>
        <fullName evidence="7">Rhodopsin domain-containing protein</fullName>
    </recommendedName>
</protein>
<evidence type="ECO:0000256" key="3">
    <source>
        <dbReference type="ARBA" id="ARBA00022989"/>
    </source>
</evidence>
<evidence type="ECO:0000256" key="6">
    <source>
        <dbReference type="SAM" id="Phobius"/>
    </source>
</evidence>
<keyword evidence="2 6" id="KW-0812">Transmembrane</keyword>
<keyword evidence="4 6" id="KW-0472">Membrane</keyword>
<evidence type="ECO:0000259" key="7">
    <source>
        <dbReference type="Pfam" id="PF20684"/>
    </source>
</evidence>